<dbReference type="EMBL" id="BPLR01001318">
    <property type="protein sequence ID" value="GIZ01568.1"/>
    <property type="molecule type" value="Genomic_DNA"/>
</dbReference>
<protein>
    <submittedName>
        <fullName evidence="1">Uncharacterized protein</fullName>
    </submittedName>
</protein>
<accession>A0AAV4Y3B9</accession>
<reference evidence="1 2" key="1">
    <citation type="submission" date="2021-06" db="EMBL/GenBank/DDBJ databases">
        <title>Caerostris extrusa draft genome.</title>
        <authorList>
            <person name="Kono N."/>
            <person name="Arakawa K."/>
        </authorList>
    </citation>
    <scope>NUCLEOTIDE SEQUENCE [LARGE SCALE GENOMIC DNA]</scope>
</reference>
<gene>
    <name evidence="1" type="ORF">CEXT_182091</name>
</gene>
<comment type="caution">
    <text evidence="1">The sequence shown here is derived from an EMBL/GenBank/DDBJ whole genome shotgun (WGS) entry which is preliminary data.</text>
</comment>
<proteinExistence type="predicted"/>
<evidence type="ECO:0000313" key="2">
    <source>
        <dbReference type="Proteomes" id="UP001054945"/>
    </source>
</evidence>
<sequence>MKFSRKELYAEQFIYSSHTGELRAIPQRKIHRRKNRTFFTGVFQHVTLEVVISNIPFRAFIAGICFFASVAKADVFTHIATVSKTFTAFRTRIWFFPVWVRMRMTSLSLRVNALSQKLPAYCFSTL</sequence>
<name>A0AAV4Y3B9_CAEEX</name>
<dbReference type="Proteomes" id="UP001054945">
    <property type="component" value="Unassembled WGS sequence"/>
</dbReference>
<dbReference type="AlphaFoldDB" id="A0AAV4Y3B9"/>
<organism evidence="1 2">
    <name type="scientific">Caerostris extrusa</name>
    <name type="common">Bark spider</name>
    <name type="synonym">Caerostris bankana</name>
    <dbReference type="NCBI Taxonomy" id="172846"/>
    <lineage>
        <taxon>Eukaryota</taxon>
        <taxon>Metazoa</taxon>
        <taxon>Ecdysozoa</taxon>
        <taxon>Arthropoda</taxon>
        <taxon>Chelicerata</taxon>
        <taxon>Arachnida</taxon>
        <taxon>Araneae</taxon>
        <taxon>Araneomorphae</taxon>
        <taxon>Entelegynae</taxon>
        <taxon>Araneoidea</taxon>
        <taxon>Araneidae</taxon>
        <taxon>Caerostris</taxon>
    </lineage>
</organism>
<evidence type="ECO:0000313" key="1">
    <source>
        <dbReference type="EMBL" id="GIZ01568.1"/>
    </source>
</evidence>
<keyword evidence="2" id="KW-1185">Reference proteome</keyword>